<dbReference type="AlphaFoldDB" id="A0A9P0QT87"/>
<comment type="caution">
    <text evidence="3">The sequence shown here is derived from an EMBL/GenBank/DDBJ whole genome shotgun (WGS) entry which is preliminary data.</text>
</comment>
<proteinExistence type="predicted"/>
<accession>A0A9P0QT87</accession>
<dbReference type="EMBL" id="CAKXYY010000017">
    <property type="protein sequence ID" value="CAH2354548.1"/>
    <property type="molecule type" value="Genomic_DNA"/>
</dbReference>
<evidence type="ECO:0000256" key="2">
    <source>
        <dbReference type="SAM" id="SignalP"/>
    </source>
</evidence>
<keyword evidence="2" id="KW-0732">Signal</keyword>
<name>A0A9P0QT87_9ASCO</name>
<reference evidence="3" key="1">
    <citation type="submission" date="2022-03" db="EMBL/GenBank/DDBJ databases">
        <authorList>
            <person name="Legras J.-L."/>
            <person name="Devillers H."/>
            <person name="Grondin C."/>
        </authorList>
    </citation>
    <scope>NUCLEOTIDE SEQUENCE</scope>
    <source>
        <strain evidence="3">CLIB 1423</strain>
    </source>
</reference>
<feature type="signal peptide" evidence="2">
    <location>
        <begin position="1"/>
        <end position="16"/>
    </location>
</feature>
<sequence length="200" mass="19679">MQKYLFLASLVAIVSAATETAADDSATTDAAEYSIDYAQLSSLYGELANTQYLLSAYSAELEAVYGTTWSEAAAAILAEATSSGADQLALASSLADVYESYASTAVESGAITTPVESTLSDFSSQTNSVIETDSSADSSAASSGSASDSASDSSTGTSSSSGSSSTAGASSTGSSSSAGAQAIAVVPFVGTFAALLAALF</sequence>
<evidence type="ECO:0000256" key="1">
    <source>
        <dbReference type="SAM" id="MobiDB-lite"/>
    </source>
</evidence>
<evidence type="ECO:0000313" key="4">
    <source>
        <dbReference type="Proteomes" id="UP000837801"/>
    </source>
</evidence>
<organism evidence="3 4">
    <name type="scientific">[Candida] railenensis</name>
    <dbReference type="NCBI Taxonomy" id="45579"/>
    <lineage>
        <taxon>Eukaryota</taxon>
        <taxon>Fungi</taxon>
        <taxon>Dikarya</taxon>
        <taxon>Ascomycota</taxon>
        <taxon>Saccharomycotina</taxon>
        <taxon>Pichiomycetes</taxon>
        <taxon>Debaryomycetaceae</taxon>
        <taxon>Kurtzmaniella</taxon>
    </lineage>
</organism>
<keyword evidence="4" id="KW-1185">Reference proteome</keyword>
<feature type="region of interest" description="Disordered" evidence="1">
    <location>
        <begin position="133"/>
        <end position="173"/>
    </location>
</feature>
<feature type="chain" id="PRO_5040350916" evidence="2">
    <location>
        <begin position="17"/>
        <end position="200"/>
    </location>
</feature>
<protein>
    <submittedName>
        <fullName evidence="3">Uncharacterized protein</fullName>
    </submittedName>
</protein>
<dbReference type="Proteomes" id="UP000837801">
    <property type="component" value="Unassembled WGS sequence"/>
</dbReference>
<gene>
    <name evidence="3" type="ORF">CLIB1423_17S01640</name>
</gene>
<evidence type="ECO:0000313" key="3">
    <source>
        <dbReference type="EMBL" id="CAH2354548.1"/>
    </source>
</evidence>